<dbReference type="InterPro" id="IPR036165">
    <property type="entry name" value="YefM-like_sf"/>
</dbReference>
<evidence type="ECO:0000313" key="4">
    <source>
        <dbReference type="Proteomes" id="UP000593915"/>
    </source>
</evidence>
<evidence type="ECO:0000313" key="3">
    <source>
        <dbReference type="EMBL" id="QOW60724.1"/>
    </source>
</evidence>
<dbReference type="InterPro" id="IPR051405">
    <property type="entry name" value="phD/YefM_antitoxin"/>
</dbReference>
<comment type="similarity">
    <text evidence="1 2">Belongs to the phD/YefM antitoxin family.</text>
</comment>
<dbReference type="AlphaFoldDB" id="A0A7S7AWI5"/>
<reference evidence="3 4" key="1">
    <citation type="submission" date="2020-09" db="EMBL/GenBank/DDBJ databases">
        <title>Characterization of Treponema spp. from bovine digital dermatitis in Korea.</title>
        <authorList>
            <person name="Espiritu H.M."/>
            <person name="Cho Y.I."/>
            <person name="Mamuad L."/>
        </authorList>
    </citation>
    <scope>NUCLEOTIDE SEQUENCE [LARGE SCALE GENOMIC DNA]</scope>
    <source>
        <strain evidence="3 4">KS1</strain>
    </source>
</reference>
<dbReference type="PANTHER" id="PTHR33713">
    <property type="entry name" value="ANTITOXIN YAFN-RELATED"/>
    <property type="match status" value="1"/>
</dbReference>
<name>A0A7S7AWI5_9SPIR</name>
<gene>
    <name evidence="3" type="ORF">IFE08_13180</name>
</gene>
<proteinExistence type="inferred from homology"/>
<dbReference type="PANTHER" id="PTHR33713:SF10">
    <property type="entry name" value="ANTITOXIN YAFN"/>
    <property type="match status" value="1"/>
</dbReference>
<dbReference type="SUPFAM" id="SSF143120">
    <property type="entry name" value="YefM-like"/>
    <property type="match status" value="1"/>
</dbReference>
<organism evidence="3 4">
    <name type="scientific">Treponema pedis</name>
    <dbReference type="NCBI Taxonomy" id="409322"/>
    <lineage>
        <taxon>Bacteria</taxon>
        <taxon>Pseudomonadati</taxon>
        <taxon>Spirochaetota</taxon>
        <taxon>Spirochaetia</taxon>
        <taxon>Spirochaetales</taxon>
        <taxon>Treponemataceae</taxon>
        <taxon>Treponema</taxon>
    </lineage>
</organism>
<dbReference type="EMBL" id="CP061839">
    <property type="protein sequence ID" value="QOW60724.1"/>
    <property type="molecule type" value="Genomic_DNA"/>
</dbReference>
<dbReference type="Proteomes" id="UP000593915">
    <property type="component" value="Chromosome"/>
</dbReference>
<evidence type="ECO:0000256" key="2">
    <source>
        <dbReference type="RuleBase" id="RU362080"/>
    </source>
</evidence>
<comment type="function">
    <text evidence="2">Antitoxin component of a type II toxin-antitoxin (TA) system.</text>
</comment>
<dbReference type="Gene3D" id="3.40.1620.10">
    <property type="entry name" value="YefM-like domain"/>
    <property type="match status" value="1"/>
</dbReference>
<dbReference type="InterPro" id="IPR006442">
    <property type="entry name" value="Antitoxin_Phd/YefM"/>
</dbReference>
<dbReference type="Pfam" id="PF02604">
    <property type="entry name" value="PhdYeFM_antitox"/>
    <property type="match status" value="1"/>
</dbReference>
<dbReference type="RefSeq" id="WP_024469914.1">
    <property type="nucleotide sequence ID" value="NZ_CP061839.1"/>
</dbReference>
<evidence type="ECO:0000256" key="1">
    <source>
        <dbReference type="ARBA" id="ARBA00009981"/>
    </source>
</evidence>
<protein>
    <recommendedName>
        <fullName evidence="2">Antitoxin</fullName>
    </recommendedName>
</protein>
<sequence length="90" mass="10353">MISTMTITETRKKITSLENTMNYDDTISITNHGKEVFALIRWDTYECIQETLEILADEQLSKDLSTGIKQINENKLVDFDTFKAGLMCIQ</sequence>
<accession>A0A7S7AWI5</accession>